<dbReference type="InterPro" id="IPR051809">
    <property type="entry name" value="Plant_receptor-like_S/T_kinase"/>
</dbReference>
<dbReference type="InterPro" id="IPR001611">
    <property type="entry name" value="Leu-rich_rpt"/>
</dbReference>
<dbReference type="AlphaFoldDB" id="A0A7J9N6D5"/>
<evidence type="ECO:0000256" key="3">
    <source>
        <dbReference type="ARBA" id="ARBA00022692"/>
    </source>
</evidence>
<evidence type="ECO:0000256" key="1">
    <source>
        <dbReference type="ARBA" id="ARBA00004370"/>
    </source>
</evidence>
<comment type="subcellular location">
    <subcellularLocation>
        <location evidence="1">Membrane</location>
    </subcellularLocation>
</comment>
<feature type="non-terminal residue" evidence="7">
    <location>
        <position position="159"/>
    </location>
</feature>
<dbReference type="PANTHER" id="PTHR27008">
    <property type="entry name" value="OS04G0122200 PROTEIN"/>
    <property type="match status" value="1"/>
</dbReference>
<dbReference type="Proteomes" id="UP000593576">
    <property type="component" value="Unassembled WGS sequence"/>
</dbReference>
<evidence type="ECO:0000313" key="8">
    <source>
        <dbReference type="Proteomes" id="UP000593576"/>
    </source>
</evidence>
<reference evidence="7 8" key="1">
    <citation type="journal article" date="2019" name="Genome Biol. Evol.">
        <title>Insights into the evolution of the New World diploid cottons (Gossypium, subgenus Houzingenia) based on genome sequencing.</title>
        <authorList>
            <person name="Grover C.E."/>
            <person name="Arick M.A. 2nd"/>
            <person name="Thrash A."/>
            <person name="Conover J.L."/>
            <person name="Sanders W.S."/>
            <person name="Peterson D.G."/>
            <person name="Frelichowski J.E."/>
            <person name="Scheffler J.A."/>
            <person name="Scheffler B.E."/>
            <person name="Wendel J.F."/>
        </authorList>
    </citation>
    <scope>NUCLEOTIDE SEQUENCE [LARGE SCALE GENOMIC DNA]</scope>
    <source>
        <strain evidence="7">1</strain>
        <tissue evidence="7">Leaf</tissue>
    </source>
</reference>
<organism evidence="7 8">
    <name type="scientific">Gossypium schwendimanii</name>
    <name type="common">Cotton</name>
    <dbReference type="NCBI Taxonomy" id="34291"/>
    <lineage>
        <taxon>Eukaryota</taxon>
        <taxon>Viridiplantae</taxon>
        <taxon>Streptophyta</taxon>
        <taxon>Embryophyta</taxon>
        <taxon>Tracheophyta</taxon>
        <taxon>Spermatophyta</taxon>
        <taxon>Magnoliopsida</taxon>
        <taxon>eudicotyledons</taxon>
        <taxon>Gunneridae</taxon>
        <taxon>Pentapetalae</taxon>
        <taxon>rosids</taxon>
        <taxon>malvids</taxon>
        <taxon>Malvales</taxon>
        <taxon>Malvaceae</taxon>
        <taxon>Malvoideae</taxon>
        <taxon>Gossypium</taxon>
    </lineage>
</organism>
<protein>
    <submittedName>
        <fullName evidence="7">Uncharacterized protein</fullName>
    </submittedName>
</protein>
<sequence>MEELYLGTNHLTGSIPMYISNASQLTVLGMSNNYFSGSILDNLRNLRNLKFLDLASNNLTSSGMSGFLFSLKNCRVLEKFLFHSNPFISGELPRVVGNVSSSLEEFSAYSCNIRSSIPSEIGNLSHLISIDLRGSKLIGQIPTTIDGLEELQSLSLEDN</sequence>
<dbReference type="SUPFAM" id="SSF52047">
    <property type="entry name" value="RNI-like"/>
    <property type="match status" value="1"/>
</dbReference>
<keyword evidence="2" id="KW-0433">Leucine-rich repeat</keyword>
<evidence type="ECO:0000256" key="5">
    <source>
        <dbReference type="ARBA" id="ARBA00022989"/>
    </source>
</evidence>
<dbReference type="OrthoDB" id="1744235at2759"/>
<gene>
    <name evidence="7" type="ORF">Goshw_004367</name>
</gene>
<dbReference type="PANTHER" id="PTHR27008:SF585">
    <property type="entry name" value="PROTEIN KINASE DOMAIN-CONTAINING PROTEIN"/>
    <property type="match status" value="1"/>
</dbReference>
<evidence type="ECO:0000313" key="7">
    <source>
        <dbReference type="EMBL" id="MBA0878798.1"/>
    </source>
</evidence>
<dbReference type="Pfam" id="PF00560">
    <property type="entry name" value="LRR_1"/>
    <property type="match status" value="3"/>
</dbReference>
<keyword evidence="4" id="KW-0677">Repeat</keyword>
<dbReference type="InterPro" id="IPR032675">
    <property type="entry name" value="LRR_dom_sf"/>
</dbReference>
<keyword evidence="8" id="KW-1185">Reference proteome</keyword>
<accession>A0A7J9N6D5</accession>
<evidence type="ECO:0000256" key="2">
    <source>
        <dbReference type="ARBA" id="ARBA00022614"/>
    </source>
</evidence>
<dbReference type="EMBL" id="JABFAF010273048">
    <property type="protein sequence ID" value="MBA0878798.1"/>
    <property type="molecule type" value="Genomic_DNA"/>
</dbReference>
<evidence type="ECO:0000256" key="6">
    <source>
        <dbReference type="ARBA" id="ARBA00023136"/>
    </source>
</evidence>
<keyword evidence="3" id="KW-0812">Transmembrane</keyword>
<name>A0A7J9N6D5_GOSSC</name>
<comment type="caution">
    <text evidence="7">The sequence shown here is derived from an EMBL/GenBank/DDBJ whole genome shotgun (WGS) entry which is preliminary data.</text>
</comment>
<evidence type="ECO:0000256" key="4">
    <source>
        <dbReference type="ARBA" id="ARBA00022737"/>
    </source>
</evidence>
<keyword evidence="6" id="KW-0472">Membrane</keyword>
<keyword evidence="5" id="KW-1133">Transmembrane helix</keyword>
<dbReference type="GO" id="GO:0016020">
    <property type="term" value="C:membrane"/>
    <property type="evidence" value="ECO:0007669"/>
    <property type="project" value="UniProtKB-SubCell"/>
</dbReference>
<dbReference type="Gene3D" id="3.80.10.10">
    <property type="entry name" value="Ribonuclease Inhibitor"/>
    <property type="match status" value="1"/>
</dbReference>
<proteinExistence type="predicted"/>